<organism evidence="1 2">
    <name type="scientific">Xylocopa violacea</name>
    <name type="common">Violet carpenter bee</name>
    <name type="synonym">Apis violacea</name>
    <dbReference type="NCBI Taxonomy" id="135666"/>
    <lineage>
        <taxon>Eukaryota</taxon>
        <taxon>Metazoa</taxon>
        <taxon>Ecdysozoa</taxon>
        <taxon>Arthropoda</taxon>
        <taxon>Hexapoda</taxon>
        <taxon>Insecta</taxon>
        <taxon>Pterygota</taxon>
        <taxon>Neoptera</taxon>
        <taxon>Endopterygota</taxon>
        <taxon>Hymenoptera</taxon>
        <taxon>Apocrita</taxon>
        <taxon>Aculeata</taxon>
        <taxon>Apoidea</taxon>
        <taxon>Anthophila</taxon>
        <taxon>Apidae</taxon>
        <taxon>Xylocopa</taxon>
        <taxon>Xylocopa</taxon>
    </lineage>
</organism>
<dbReference type="Proteomes" id="UP001642520">
    <property type="component" value="Unassembled WGS sequence"/>
</dbReference>
<evidence type="ECO:0000313" key="2">
    <source>
        <dbReference type="Proteomes" id="UP001642520"/>
    </source>
</evidence>
<evidence type="ECO:0000313" key="1">
    <source>
        <dbReference type="EMBL" id="CAL7933722.1"/>
    </source>
</evidence>
<dbReference type="EMBL" id="CAXAJV020001281">
    <property type="protein sequence ID" value="CAL7933722.1"/>
    <property type="molecule type" value="Genomic_DNA"/>
</dbReference>
<name>A0ABP1N010_XYLVO</name>
<sequence>MLCKRSVTFARKFFRLQWNASFESATNCKIRKDAATLRILTTKNSKGCILQPARQTTIVLQMWEDSGLQNFPWTTSCP</sequence>
<proteinExistence type="predicted"/>
<protein>
    <submittedName>
        <fullName evidence="1">Uncharacterized protein</fullName>
    </submittedName>
</protein>
<comment type="caution">
    <text evidence="1">The sequence shown here is derived from an EMBL/GenBank/DDBJ whole genome shotgun (WGS) entry which is preliminary data.</text>
</comment>
<keyword evidence="2" id="KW-1185">Reference proteome</keyword>
<gene>
    <name evidence="1" type="ORF">XYLVIOL_LOCUS602</name>
</gene>
<reference evidence="1 2" key="1">
    <citation type="submission" date="2024-08" db="EMBL/GenBank/DDBJ databases">
        <authorList>
            <person name="Will J Nash"/>
            <person name="Angela Man"/>
            <person name="Seanna McTaggart"/>
            <person name="Kendall Baker"/>
            <person name="Tom Barker"/>
            <person name="Leah Catchpole"/>
            <person name="Alex Durrant"/>
            <person name="Karim Gharbi"/>
            <person name="Naomi Irish"/>
            <person name="Gemy Kaithakottil"/>
            <person name="Debby Ku"/>
            <person name="Aaliyah Providence"/>
            <person name="Felix Shaw"/>
            <person name="David Swarbreck"/>
            <person name="Chris Watkins"/>
            <person name="Ann M. McCartney"/>
            <person name="Giulio Formenti"/>
            <person name="Alice Mouton"/>
            <person name="Noel Vella"/>
            <person name="Bjorn M von Reumont"/>
            <person name="Adriana Vella"/>
            <person name="Wilfried Haerty"/>
        </authorList>
    </citation>
    <scope>NUCLEOTIDE SEQUENCE [LARGE SCALE GENOMIC DNA]</scope>
</reference>
<accession>A0ABP1N010</accession>